<protein>
    <submittedName>
        <fullName evidence="2">Uncharacterized protein</fullName>
    </submittedName>
</protein>
<accession>A0A3A1Y6Y5</accession>
<reference evidence="2 3" key="1">
    <citation type="submission" date="2017-08" db="EMBL/GenBank/DDBJ databases">
        <title>Reclassification of Bisgaard taxon 37 and 44.</title>
        <authorList>
            <person name="Christensen H."/>
        </authorList>
    </citation>
    <scope>NUCLEOTIDE SEQUENCE [LARGE SCALE GENOMIC DNA]</scope>
    <source>
        <strain evidence="2 3">B96_4</strain>
    </source>
</reference>
<dbReference type="AlphaFoldDB" id="A0A3A1Y6Y5"/>
<gene>
    <name evidence="2" type="ORF">CJP74_02260</name>
</gene>
<evidence type="ECO:0000313" key="2">
    <source>
        <dbReference type="EMBL" id="RIY33271.1"/>
    </source>
</evidence>
<feature type="coiled-coil region" evidence="1">
    <location>
        <begin position="44"/>
        <end position="81"/>
    </location>
</feature>
<keyword evidence="3" id="KW-1185">Reference proteome</keyword>
<dbReference type="EMBL" id="NRJH01000018">
    <property type="protein sequence ID" value="RIY33271.1"/>
    <property type="molecule type" value="Genomic_DNA"/>
</dbReference>
<proteinExistence type="predicted"/>
<evidence type="ECO:0000313" key="3">
    <source>
        <dbReference type="Proteomes" id="UP000266258"/>
    </source>
</evidence>
<comment type="caution">
    <text evidence="2">The sequence shown here is derived from an EMBL/GenBank/DDBJ whole genome shotgun (WGS) entry which is preliminary data.</text>
</comment>
<name>A0A3A1Y6Y5_9GAMM</name>
<dbReference type="OrthoDB" id="5679257at2"/>
<dbReference type="Proteomes" id="UP000266258">
    <property type="component" value="Unassembled WGS sequence"/>
</dbReference>
<sequence>MTDKNVGQEACPELKDLKALADFFAKKEVTPDFAEKIEAYLVTANKVNEGLKEYTENSEKLREISDHFNRLQNRIKGVESDRKFKVSVAQEKFYLESLKPNLEKLSSKLAEFAPKFADDENLKANFEGIELILKAFENNLISLGLHVKEEKGEE</sequence>
<dbReference type="RefSeq" id="WP_119496661.1">
    <property type="nucleotide sequence ID" value="NZ_NRJH01000018.1"/>
</dbReference>
<organism evidence="2 3">
    <name type="scientific">Psittacicella melopsittaci</name>
    <dbReference type="NCBI Taxonomy" id="2028576"/>
    <lineage>
        <taxon>Bacteria</taxon>
        <taxon>Pseudomonadati</taxon>
        <taxon>Pseudomonadota</taxon>
        <taxon>Gammaproteobacteria</taxon>
        <taxon>Pasteurellales</taxon>
        <taxon>Psittacicellaceae</taxon>
        <taxon>Psittacicella</taxon>
    </lineage>
</organism>
<keyword evidence="1" id="KW-0175">Coiled coil</keyword>
<evidence type="ECO:0000256" key="1">
    <source>
        <dbReference type="SAM" id="Coils"/>
    </source>
</evidence>